<dbReference type="EMBL" id="JACBZM010000001">
    <property type="protein sequence ID" value="NYI47078.1"/>
    <property type="molecule type" value="Genomic_DNA"/>
</dbReference>
<dbReference type="RefSeq" id="WP_179650995.1">
    <property type="nucleotide sequence ID" value="NZ_JACBZM010000001.1"/>
</dbReference>
<evidence type="ECO:0000313" key="2">
    <source>
        <dbReference type="Proteomes" id="UP000562045"/>
    </source>
</evidence>
<sequence length="252" mass="26872">MAPRTGPLMALVVELPVLPSPVDELWHTLLDLGDRLDVPWALIGGQMVLLHAIENGQVPPQVSQDGDVIADVRAVPGALTHVVTSLEGMGFALQGISADGLAHRYTRPAEPRPVVIDVLAPEGLGQRADLTTTPPGRTIEVPGGTQALGRTERITVVHEGRRGTIPRPTLLAAIVGKAAATALPGPDRHYRDLALLCALVEDPFDLGDQMTRKDRQRLRLARSLLDDVHPAWLLVPGAIRSAGQIAYGVLHG</sequence>
<proteinExistence type="predicted"/>
<protein>
    <submittedName>
        <fullName evidence="1">Uncharacterized protein</fullName>
    </submittedName>
</protein>
<accession>A0A7Y9ZML3</accession>
<reference evidence="1 2" key="1">
    <citation type="submission" date="2020-07" db="EMBL/GenBank/DDBJ databases">
        <title>Sequencing the genomes of 1000 actinobacteria strains.</title>
        <authorList>
            <person name="Klenk H.-P."/>
        </authorList>
    </citation>
    <scope>NUCLEOTIDE SEQUENCE [LARGE SCALE GENOMIC DNA]</scope>
    <source>
        <strain evidence="1 2">DSM 15131</strain>
    </source>
</reference>
<dbReference type="AlphaFoldDB" id="A0A7Y9ZML3"/>
<name>A0A7Y9ZML3_9ACTN</name>
<dbReference type="Proteomes" id="UP000562045">
    <property type="component" value="Unassembled WGS sequence"/>
</dbReference>
<organism evidence="1 2">
    <name type="scientific">Nocardioides aromaticivorans</name>
    <dbReference type="NCBI Taxonomy" id="200618"/>
    <lineage>
        <taxon>Bacteria</taxon>
        <taxon>Bacillati</taxon>
        <taxon>Actinomycetota</taxon>
        <taxon>Actinomycetes</taxon>
        <taxon>Propionibacteriales</taxon>
        <taxon>Nocardioidaceae</taxon>
        <taxon>Nocardioides</taxon>
    </lineage>
</organism>
<evidence type="ECO:0000313" key="1">
    <source>
        <dbReference type="EMBL" id="NYI47078.1"/>
    </source>
</evidence>
<comment type="caution">
    <text evidence="1">The sequence shown here is derived from an EMBL/GenBank/DDBJ whole genome shotgun (WGS) entry which is preliminary data.</text>
</comment>
<gene>
    <name evidence="1" type="ORF">BJ993_004158</name>
</gene>